<proteinExistence type="predicted"/>
<feature type="non-terminal residue" evidence="1">
    <location>
        <position position="1"/>
    </location>
</feature>
<reference evidence="1" key="1">
    <citation type="submission" date="2015-04" db="EMBL/GenBank/DDBJ databases">
        <title>The genome sequence of the plant pathogenic Rhizarian Plasmodiophora brassicae reveals insights in its biotrophic life cycle and the origin of chitin synthesis.</title>
        <authorList>
            <person name="Schwelm A."/>
            <person name="Fogelqvist J."/>
            <person name="Knaust A."/>
            <person name="Julke S."/>
            <person name="Lilja T."/>
            <person name="Dhandapani V."/>
            <person name="Bonilla-Rosso G."/>
            <person name="Karlsson M."/>
            <person name="Shevchenko A."/>
            <person name="Choi S.R."/>
            <person name="Kim H.G."/>
            <person name="Park J.Y."/>
            <person name="Lim Y.P."/>
            <person name="Ludwig-Muller J."/>
            <person name="Dixelius C."/>
        </authorList>
    </citation>
    <scope>NUCLEOTIDE SEQUENCE</scope>
    <source>
        <tissue evidence="1">Potato root galls</tissue>
    </source>
</reference>
<evidence type="ECO:0000313" key="1">
    <source>
        <dbReference type="EMBL" id="CRZ12167.1"/>
    </source>
</evidence>
<name>A0A0H5RF42_9EUKA</name>
<dbReference type="AlphaFoldDB" id="A0A0H5RF42"/>
<accession>A0A0H5RF42</accession>
<sequence length="106" mass="12114">VVLILWNPKYIGMFRLQFTILIHCRYVFSVRLKFSAATDSIGKSILKRIAPSIHVCKENRETLSIECSYTLLPKNNNPGKRVNVFRSLSEDVMLDPITEDAISSNQ</sequence>
<dbReference type="EMBL" id="HACM01011725">
    <property type="protein sequence ID" value="CRZ12167.1"/>
    <property type="molecule type" value="Transcribed_RNA"/>
</dbReference>
<organism evidence="1">
    <name type="scientific">Spongospora subterranea</name>
    <dbReference type="NCBI Taxonomy" id="70186"/>
    <lineage>
        <taxon>Eukaryota</taxon>
        <taxon>Sar</taxon>
        <taxon>Rhizaria</taxon>
        <taxon>Endomyxa</taxon>
        <taxon>Phytomyxea</taxon>
        <taxon>Plasmodiophorida</taxon>
        <taxon>Plasmodiophoridae</taxon>
        <taxon>Spongospora</taxon>
    </lineage>
</organism>
<protein>
    <submittedName>
        <fullName evidence="1">Uncharacterized protein</fullName>
    </submittedName>
</protein>